<proteinExistence type="predicted"/>
<reference evidence="3" key="1">
    <citation type="journal article" date="2013" name="Science">
        <title>The Amborella genome and the evolution of flowering plants.</title>
        <authorList>
            <consortium name="Amborella Genome Project"/>
        </authorList>
    </citation>
    <scope>NUCLEOTIDE SEQUENCE [LARGE SCALE GENOMIC DNA]</scope>
</reference>
<dbReference type="HOGENOM" id="CLU_2052804_0_0_1"/>
<accession>W1NVH9</accession>
<dbReference type="Gramene" id="ERM99622">
    <property type="protein sequence ID" value="ERM99622"/>
    <property type="gene ID" value="AMTR_s00088p00164600"/>
</dbReference>
<feature type="compositionally biased region" description="Acidic residues" evidence="1">
    <location>
        <begin position="1"/>
        <end position="12"/>
    </location>
</feature>
<protein>
    <submittedName>
        <fullName evidence="2">Uncharacterized protein</fullName>
    </submittedName>
</protein>
<evidence type="ECO:0000313" key="3">
    <source>
        <dbReference type="Proteomes" id="UP000017836"/>
    </source>
</evidence>
<evidence type="ECO:0000313" key="2">
    <source>
        <dbReference type="EMBL" id="ERM99622.1"/>
    </source>
</evidence>
<name>W1NVH9_AMBTC</name>
<gene>
    <name evidence="2" type="ORF">AMTR_s00088p00164600</name>
</gene>
<feature type="region of interest" description="Disordered" evidence="1">
    <location>
        <begin position="1"/>
        <end position="42"/>
    </location>
</feature>
<organism evidence="2 3">
    <name type="scientific">Amborella trichopoda</name>
    <dbReference type="NCBI Taxonomy" id="13333"/>
    <lineage>
        <taxon>Eukaryota</taxon>
        <taxon>Viridiplantae</taxon>
        <taxon>Streptophyta</taxon>
        <taxon>Embryophyta</taxon>
        <taxon>Tracheophyta</taxon>
        <taxon>Spermatophyta</taxon>
        <taxon>Magnoliopsida</taxon>
        <taxon>Amborellales</taxon>
        <taxon>Amborellaceae</taxon>
        <taxon>Amborella</taxon>
    </lineage>
</organism>
<keyword evidence="3" id="KW-1185">Reference proteome</keyword>
<sequence>MGEAEGEMDEEVGIGGLDGWEGIGTPRIGGEGNKGGGRGDVVKEEWRRDQLRLGDGLGPANLRRWDKDLEGRGHAGGQGGGEYEIVLLIMKGFGSCMRGEPQCFGGVGAERGQDLSRAAC</sequence>
<evidence type="ECO:0000256" key="1">
    <source>
        <dbReference type="SAM" id="MobiDB-lite"/>
    </source>
</evidence>
<dbReference type="AlphaFoldDB" id="W1NVH9"/>
<dbReference type="Proteomes" id="UP000017836">
    <property type="component" value="Unassembled WGS sequence"/>
</dbReference>
<feature type="compositionally biased region" description="Gly residues" evidence="1">
    <location>
        <begin position="13"/>
        <end position="39"/>
    </location>
</feature>
<dbReference type="EMBL" id="KI394998">
    <property type="protein sequence ID" value="ERM99622.1"/>
    <property type="molecule type" value="Genomic_DNA"/>
</dbReference>